<comment type="caution">
    <text evidence="1">The sequence shown here is derived from an EMBL/GenBank/DDBJ whole genome shotgun (WGS) entry which is preliminary data.</text>
</comment>
<sequence length="94" mass="10131">MLKVPVPDQFVTQSLRSGTNGLAQKAWSLMTDTRHLTRSAGRHVQIGQAGAVQASLGEGVRWWGQPACGRGAGFFSGAEAVRGTWAAYREGFRQ</sequence>
<dbReference type="EMBL" id="WOTB01000036">
    <property type="protein sequence ID" value="NHN86478.1"/>
    <property type="molecule type" value="Genomic_DNA"/>
</dbReference>
<reference evidence="1 2" key="1">
    <citation type="journal article" date="2020" name="Int. J. Syst. Evol. Microbiol.">
        <title>Novel acetic acid bacteria from cider fermentations: Acetobacter conturbans sp. nov. and Acetobacter fallax sp. nov.</title>
        <authorList>
            <person name="Sombolestani A.S."/>
            <person name="Cleenwerck I."/>
            <person name="Cnockaert M."/>
            <person name="Borremans W."/>
            <person name="Wieme A.D."/>
            <person name="De Vuyst L."/>
            <person name="Vandamme P."/>
        </authorList>
    </citation>
    <scope>NUCLEOTIDE SEQUENCE [LARGE SCALE GENOMIC DNA]</scope>
    <source>
        <strain evidence="1 2">LMG 30640</strain>
    </source>
</reference>
<name>A0ABX0JWT6_9PROT</name>
<evidence type="ECO:0000313" key="1">
    <source>
        <dbReference type="EMBL" id="NHN86478.1"/>
    </source>
</evidence>
<evidence type="ECO:0000313" key="2">
    <source>
        <dbReference type="Proteomes" id="UP000635278"/>
    </source>
</evidence>
<keyword evidence="2" id="KW-1185">Reference proteome</keyword>
<organism evidence="1 2">
    <name type="scientific">Acetobacter musti</name>
    <dbReference type="NCBI Taxonomy" id="864732"/>
    <lineage>
        <taxon>Bacteria</taxon>
        <taxon>Pseudomonadati</taxon>
        <taxon>Pseudomonadota</taxon>
        <taxon>Alphaproteobacteria</taxon>
        <taxon>Acetobacterales</taxon>
        <taxon>Acetobacteraceae</taxon>
        <taxon>Acetobacter</taxon>
    </lineage>
</organism>
<gene>
    <name evidence="1" type="ORF">GOB93_17825</name>
</gene>
<dbReference type="Proteomes" id="UP000635278">
    <property type="component" value="Unassembled WGS sequence"/>
</dbReference>
<accession>A0ABX0JWT6</accession>
<protein>
    <submittedName>
        <fullName evidence="1">Uncharacterized protein</fullName>
    </submittedName>
</protein>
<proteinExistence type="predicted"/>